<feature type="transmembrane region" description="Helical" evidence="3">
    <location>
        <begin position="85"/>
        <end position="108"/>
    </location>
</feature>
<dbReference type="STRING" id="461836.A0A0L0DUR4"/>
<dbReference type="GO" id="GO:0022857">
    <property type="term" value="F:transmembrane transporter activity"/>
    <property type="evidence" value="ECO:0007669"/>
    <property type="project" value="InterPro"/>
</dbReference>
<evidence type="ECO:0000313" key="6">
    <source>
        <dbReference type="Proteomes" id="UP000054408"/>
    </source>
</evidence>
<comment type="subcellular location">
    <subcellularLocation>
        <location evidence="1">Membrane</location>
        <topology evidence="1">Multi-pass membrane protein</topology>
    </subcellularLocation>
</comment>
<feature type="domain" description="Major facilitator superfamily (MFS) profile" evidence="4">
    <location>
        <begin position="14"/>
        <end position="393"/>
    </location>
</feature>
<dbReference type="SUPFAM" id="SSF103473">
    <property type="entry name" value="MFS general substrate transporter"/>
    <property type="match status" value="1"/>
</dbReference>
<protein>
    <submittedName>
        <fullName evidence="5">Major facilitator superfamily transporter MFS_1</fullName>
    </submittedName>
</protein>
<evidence type="ECO:0000256" key="1">
    <source>
        <dbReference type="ARBA" id="ARBA00004141"/>
    </source>
</evidence>
<evidence type="ECO:0000256" key="3">
    <source>
        <dbReference type="SAM" id="Phobius"/>
    </source>
</evidence>
<dbReference type="InterPro" id="IPR050327">
    <property type="entry name" value="Proton-linked_MCT"/>
</dbReference>
<feature type="transmembrane region" description="Helical" evidence="3">
    <location>
        <begin position="142"/>
        <end position="161"/>
    </location>
</feature>
<dbReference type="OMA" id="WVLASHQ"/>
<dbReference type="Pfam" id="PF07690">
    <property type="entry name" value="MFS_1"/>
    <property type="match status" value="1"/>
</dbReference>
<feature type="transmembrane region" description="Helical" evidence="3">
    <location>
        <begin position="114"/>
        <end position="135"/>
    </location>
</feature>
<feature type="transmembrane region" description="Helical" evidence="3">
    <location>
        <begin position="338"/>
        <end position="360"/>
    </location>
</feature>
<dbReference type="Gene3D" id="1.20.1250.20">
    <property type="entry name" value="MFS general substrate transporter like domains"/>
    <property type="match status" value="2"/>
</dbReference>
<evidence type="ECO:0000313" key="5">
    <source>
        <dbReference type="EMBL" id="KNC55942.1"/>
    </source>
</evidence>
<dbReference type="GO" id="GO:0016020">
    <property type="term" value="C:membrane"/>
    <property type="evidence" value="ECO:0007669"/>
    <property type="project" value="UniProtKB-SubCell"/>
</dbReference>
<dbReference type="PANTHER" id="PTHR11360">
    <property type="entry name" value="MONOCARBOXYLATE TRANSPORTER"/>
    <property type="match status" value="1"/>
</dbReference>
<keyword evidence="3" id="KW-0472">Membrane</keyword>
<feature type="transmembrane region" description="Helical" evidence="3">
    <location>
        <begin position="366"/>
        <end position="389"/>
    </location>
</feature>
<organism evidence="5 6">
    <name type="scientific">Thecamonas trahens ATCC 50062</name>
    <dbReference type="NCBI Taxonomy" id="461836"/>
    <lineage>
        <taxon>Eukaryota</taxon>
        <taxon>Apusozoa</taxon>
        <taxon>Apusomonadida</taxon>
        <taxon>Apusomonadidae</taxon>
        <taxon>Thecamonas</taxon>
    </lineage>
</organism>
<dbReference type="RefSeq" id="XP_013752714.1">
    <property type="nucleotide sequence ID" value="XM_013897260.1"/>
</dbReference>
<dbReference type="InterPro" id="IPR011701">
    <property type="entry name" value="MFS"/>
</dbReference>
<gene>
    <name evidence="5" type="ORF">AMSG_11412</name>
</gene>
<feature type="transmembrane region" description="Helical" evidence="3">
    <location>
        <begin position="249"/>
        <end position="267"/>
    </location>
</feature>
<proteinExistence type="predicted"/>
<dbReference type="Proteomes" id="UP000054408">
    <property type="component" value="Unassembled WGS sequence"/>
</dbReference>
<feature type="transmembrane region" description="Helical" evidence="3">
    <location>
        <begin position="52"/>
        <end position="73"/>
    </location>
</feature>
<evidence type="ECO:0000256" key="2">
    <source>
        <dbReference type="SAM" id="MobiDB-lite"/>
    </source>
</evidence>
<sequence>MEGPRERAPDKGYAWVVVFASFVIHVVVLGFIYSFGVLFVPIEASFAGASKASVALVGSTANAFLTLFGIVAGRVIDAFGFRIPSVVAGLIGVAALLVSSVATSIWMLLATYGVVFGTALGMAYFPAIVSVSTWFQARRGTGLGLAVCGSGVGNLAFAPLLSELESAYGWRVALRVMALSMVVLVAAAMLLARRVPPAKARIGLSFVALLGDRVFVSLLAVSATLSYSILVLFIHIVPSAQESGVSKSRAALILAAMGVASIAGRLVNGFTADCLGVPLMLRVAAAGMAVCLAVWPFVSGFWPFLLLGFAYAYNAGSYIGLAPAFVAELYPIQSIPTITGFTIGFSFVGIASGSPVTGLLRDATGSYHVGAFIAAAASLLSIVFITLAVRFHAAKVATSADLGTDSDGSNLSDQSASSYDAQAGETDDTSGDRVAFNP</sequence>
<dbReference type="InterPro" id="IPR020846">
    <property type="entry name" value="MFS_dom"/>
</dbReference>
<keyword evidence="6" id="KW-1185">Reference proteome</keyword>
<accession>A0A0L0DUR4</accession>
<dbReference type="PROSITE" id="PS50850">
    <property type="entry name" value="MFS"/>
    <property type="match status" value="1"/>
</dbReference>
<dbReference type="PANTHER" id="PTHR11360:SF284">
    <property type="entry name" value="EG:103B4.3 PROTEIN-RELATED"/>
    <property type="match status" value="1"/>
</dbReference>
<keyword evidence="3" id="KW-0812">Transmembrane</keyword>
<feature type="transmembrane region" description="Helical" evidence="3">
    <location>
        <begin position="304"/>
        <end position="326"/>
    </location>
</feature>
<dbReference type="OrthoDB" id="6499973at2759"/>
<keyword evidence="3" id="KW-1133">Transmembrane helix</keyword>
<feature type="region of interest" description="Disordered" evidence="2">
    <location>
        <begin position="401"/>
        <end position="438"/>
    </location>
</feature>
<dbReference type="eggNOG" id="KOG2504">
    <property type="taxonomic scope" value="Eukaryota"/>
</dbReference>
<reference evidence="5 6" key="1">
    <citation type="submission" date="2010-05" db="EMBL/GenBank/DDBJ databases">
        <title>The Genome Sequence of Thecamonas trahens ATCC 50062.</title>
        <authorList>
            <consortium name="The Broad Institute Genome Sequencing Platform"/>
            <person name="Russ C."/>
            <person name="Cuomo C."/>
            <person name="Shea T."/>
            <person name="Young S.K."/>
            <person name="Zeng Q."/>
            <person name="Koehrsen M."/>
            <person name="Haas B."/>
            <person name="Borodovsky M."/>
            <person name="Guigo R."/>
            <person name="Alvarado L."/>
            <person name="Berlin A."/>
            <person name="Bochicchio J."/>
            <person name="Borenstein D."/>
            <person name="Chapman S."/>
            <person name="Chen Z."/>
            <person name="Freedman E."/>
            <person name="Gellesch M."/>
            <person name="Goldberg J."/>
            <person name="Griggs A."/>
            <person name="Gujja S."/>
            <person name="Heilman E."/>
            <person name="Heiman D."/>
            <person name="Hepburn T."/>
            <person name="Howarth C."/>
            <person name="Jen D."/>
            <person name="Larson L."/>
            <person name="Mehta T."/>
            <person name="Park D."/>
            <person name="Pearson M."/>
            <person name="Roberts A."/>
            <person name="Saif S."/>
            <person name="Shenoy N."/>
            <person name="Sisk P."/>
            <person name="Stolte C."/>
            <person name="Sykes S."/>
            <person name="Thomson T."/>
            <person name="Walk T."/>
            <person name="White J."/>
            <person name="Yandava C."/>
            <person name="Burger G."/>
            <person name="Gray M.W."/>
            <person name="Holland P.W.H."/>
            <person name="King N."/>
            <person name="Lang F.B.F."/>
            <person name="Roger A.J."/>
            <person name="Ruiz-Trillo I."/>
            <person name="Lander E."/>
            <person name="Nusbaum C."/>
        </authorList>
    </citation>
    <scope>NUCLEOTIDE SEQUENCE [LARGE SCALE GENOMIC DNA]</scope>
    <source>
        <strain evidence="5 6">ATCC 50062</strain>
    </source>
</reference>
<feature type="transmembrane region" description="Helical" evidence="3">
    <location>
        <begin position="173"/>
        <end position="193"/>
    </location>
</feature>
<feature type="transmembrane region" description="Helical" evidence="3">
    <location>
        <begin position="279"/>
        <end position="298"/>
    </location>
</feature>
<dbReference type="EMBL" id="GL349510">
    <property type="protein sequence ID" value="KNC55942.1"/>
    <property type="molecule type" value="Genomic_DNA"/>
</dbReference>
<feature type="transmembrane region" description="Helical" evidence="3">
    <location>
        <begin position="12"/>
        <end position="40"/>
    </location>
</feature>
<name>A0A0L0DUR4_THETB</name>
<evidence type="ECO:0000259" key="4">
    <source>
        <dbReference type="PROSITE" id="PS50850"/>
    </source>
</evidence>
<feature type="compositionally biased region" description="Low complexity" evidence="2">
    <location>
        <begin position="412"/>
        <end position="423"/>
    </location>
</feature>
<dbReference type="InterPro" id="IPR036259">
    <property type="entry name" value="MFS_trans_sf"/>
</dbReference>
<dbReference type="GeneID" id="25569381"/>
<dbReference type="AlphaFoldDB" id="A0A0L0DUR4"/>
<feature type="transmembrane region" description="Helical" evidence="3">
    <location>
        <begin position="214"/>
        <end position="237"/>
    </location>
</feature>